<dbReference type="InterPro" id="IPR028082">
    <property type="entry name" value="Peripla_BP_I"/>
</dbReference>
<keyword evidence="6" id="KW-1185">Reference proteome</keyword>
<protein>
    <submittedName>
        <fullName evidence="5">LacI family DNA-binding transcriptional regulator</fullName>
    </submittedName>
</protein>
<evidence type="ECO:0000313" key="5">
    <source>
        <dbReference type="EMBL" id="MFB5190626.1"/>
    </source>
</evidence>
<dbReference type="Pfam" id="PF13377">
    <property type="entry name" value="Peripla_BP_3"/>
    <property type="match status" value="1"/>
</dbReference>
<proteinExistence type="predicted"/>
<evidence type="ECO:0000256" key="2">
    <source>
        <dbReference type="ARBA" id="ARBA00023125"/>
    </source>
</evidence>
<dbReference type="PANTHER" id="PTHR30146">
    <property type="entry name" value="LACI-RELATED TRANSCRIPTIONAL REPRESSOR"/>
    <property type="match status" value="1"/>
</dbReference>
<dbReference type="SMART" id="SM00354">
    <property type="entry name" value="HTH_LACI"/>
    <property type="match status" value="1"/>
</dbReference>
<dbReference type="InterPro" id="IPR010982">
    <property type="entry name" value="Lambda_DNA-bd_dom_sf"/>
</dbReference>
<dbReference type="Gene3D" id="3.40.50.2300">
    <property type="match status" value="2"/>
</dbReference>
<evidence type="ECO:0000259" key="4">
    <source>
        <dbReference type="PROSITE" id="PS50932"/>
    </source>
</evidence>
<dbReference type="GO" id="GO:0003677">
    <property type="term" value="F:DNA binding"/>
    <property type="evidence" value="ECO:0007669"/>
    <property type="project" value="UniProtKB-KW"/>
</dbReference>
<dbReference type="SUPFAM" id="SSF53822">
    <property type="entry name" value="Periplasmic binding protein-like I"/>
    <property type="match status" value="1"/>
</dbReference>
<dbReference type="SUPFAM" id="SSF47413">
    <property type="entry name" value="lambda repressor-like DNA-binding domains"/>
    <property type="match status" value="1"/>
</dbReference>
<dbReference type="EMBL" id="JBDXSU010000006">
    <property type="protein sequence ID" value="MFB5190626.1"/>
    <property type="molecule type" value="Genomic_DNA"/>
</dbReference>
<feature type="domain" description="HTH lacI-type" evidence="4">
    <location>
        <begin position="2"/>
        <end position="58"/>
    </location>
</feature>
<keyword evidence="2 5" id="KW-0238">DNA-binding</keyword>
<dbReference type="InterPro" id="IPR046335">
    <property type="entry name" value="LacI/GalR-like_sensor"/>
</dbReference>
<dbReference type="PANTHER" id="PTHR30146:SF149">
    <property type="entry name" value="HTH-TYPE TRANSCRIPTIONAL REGULATOR EBGR"/>
    <property type="match status" value="1"/>
</dbReference>
<comment type="caution">
    <text evidence="5">The sequence shown here is derived from an EMBL/GenBank/DDBJ whole genome shotgun (WGS) entry which is preliminary data.</text>
</comment>
<dbReference type="Gene3D" id="1.10.260.40">
    <property type="entry name" value="lambda repressor-like DNA-binding domains"/>
    <property type="match status" value="1"/>
</dbReference>
<dbReference type="Pfam" id="PF00356">
    <property type="entry name" value="LacI"/>
    <property type="match status" value="1"/>
</dbReference>
<keyword evidence="3" id="KW-0804">Transcription</keyword>
<gene>
    <name evidence="5" type="ORF">KKP3000_004097</name>
</gene>
<dbReference type="Proteomes" id="UP001579974">
    <property type="component" value="Unassembled WGS sequence"/>
</dbReference>
<evidence type="ECO:0000313" key="6">
    <source>
        <dbReference type="Proteomes" id="UP001579974"/>
    </source>
</evidence>
<accession>A0ABV5AED0</accession>
<evidence type="ECO:0000256" key="1">
    <source>
        <dbReference type="ARBA" id="ARBA00023015"/>
    </source>
</evidence>
<organism evidence="5 6">
    <name type="scientific">Alicyclobacillus fastidiosus</name>
    <dbReference type="NCBI Taxonomy" id="392011"/>
    <lineage>
        <taxon>Bacteria</taxon>
        <taxon>Bacillati</taxon>
        <taxon>Bacillota</taxon>
        <taxon>Bacilli</taxon>
        <taxon>Bacillales</taxon>
        <taxon>Alicyclobacillaceae</taxon>
        <taxon>Alicyclobacillus</taxon>
    </lineage>
</organism>
<sequence length="334" mass="37192">MATLKDIAREANTSESTVSRVLSGDHTFSVANETRSRILKIADRLNYRVNRRREGSQSNLAKSIGVVQFWDKQVCDHWDQFFLSIRSGVERELTNLGLGAQGIRMYYRNDSLMDIHQLDGVIVIGEDTGFGPDIYAGTDNVVFIDCESAIDQYDSVVIDYTRATREALTYLFALGHRDIGFIGGKQLVARSNERLNAFEHFMQERELLRPANVRVSDSWMVNDGYEAMKQVIQSEAMPTAFFIASDLLAIGAMRALSEAGISVPEDVSIVGFNDIEMAQFISPPLTTIKVDTETMGRLAAKLLRDRFNGRDVAVTLTVSTQLVIRGTCSAPRSS</sequence>
<keyword evidence="1" id="KW-0805">Transcription regulation</keyword>
<dbReference type="PROSITE" id="PS50932">
    <property type="entry name" value="HTH_LACI_2"/>
    <property type="match status" value="1"/>
</dbReference>
<dbReference type="CDD" id="cd01544">
    <property type="entry name" value="PBP1_GalR"/>
    <property type="match status" value="1"/>
</dbReference>
<dbReference type="RefSeq" id="WP_275474758.1">
    <property type="nucleotide sequence ID" value="NZ_CP162940.1"/>
</dbReference>
<evidence type="ECO:0000256" key="3">
    <source>
        <dbReference type="ARBA" id="ARBA00023163"/>
    </source>
</evidence>
<name>A0ABV5AED0_9BACL</name>
<dbReference type="CDD" id="cd01392">
    <property type="entry name" value="HTH_LacI"/>
    <property type="match status" value="1"/>
</dbReference>
<reference evidence="5 6" key="1">
    <citation type="journal article" date="2024" name="Int. J. Mol. Sci.">
        <title>Exploration of Alicyclobacillus spp. Genome in Search of Antibiotic Resistance.</title>
        <authorList>
            <person name="Bucka-Kolendo J."/>
            <person name="Kiousi D.E."/>
            <person name="Dekowska A."/>
            <person name="Mikolajczuk-Szczyrba A."/>
            <person name="Karadedos D.M."/>
            <person name="Michael P."/>
            <person name="Galanis A."/>
            <person name="Sokolowska B."/>
        </authorList>
    </citation>
    <scope>NUCLEOTIDE SEQUENCE [LARGE SCALE GENOMIC DNA]</scope>
    <source>
        <strain evidence="5 6">KKP 3000</strain>
    </source>
</reference>
<dbReference type="InterPro" id="IPR000843">
    <property type="entry name" value="HTH_LacI"/>
</dbReference>